<dbReference type="PANTHER" id="PTHR18895:SF74">
    <property type="entry name" value="MTRF1L RELEASE FACTOR GLUTAMINE METHYLTRANSFERASE"/>
    <property type="match status" value="1"/>
</dbReference>
<dbReference type="NCBIfam" id="TIGR03534">
    <property type="entry name" value="RF_mod_PrmC"/>
    <property type="match status" value="1"/>
</dbReference>
<protein>
    <recommendedName>
        <fullName evidence="5">Release factor glutamine methyltransferase</fullName>
        <shortName evidence="5">RF MTase</shortName>
        <ecNumber evidence="5">2.1.1.297</ecNumber>
    </recommendedName>
    <alternativeName>
        <fullName evidence="5">N5-glutamine methyltransferase PrmC</fullName>
    </alternativeName>
    <alternativeName>
        <fullName evidence="5">Protein-(glutamine-N5) MTase PrmC</fullName>
    </alternativeName>
    <alternativeName>
        <fullName evidence="5">Protein-glutamine N-methyltransferase PrmC</fullName>
    </alternativeName>
</protein>
<dbReference type="InterPro" id="IPR004556">
    <property type="entry name" value="HemK-like"/>
</dbReference>
<organism evidence="8 9">
    <name type="scientific">Brevibacillus brevis</name>
    <name type="common">Bacillus brevis</name>
    <dbReference type="NCBI Taxonomy" id="1393"/>
    <lineage>
        <taxon>Bacteria</taxon>
        <taxon>Bacillati</taxon>
        <taxon>Bacillota</taxon>
        <taxon>Bacilli</taxon>
        <taxon>Bacillales</taxon>
        <taxon>Paenibacillaceae</taxon>
        <taxon>Brevibacillus</taxon>
    </lineage>
</organism>
<reference evidence="8 9" key="1">
    <citation type="submission" date="2023-09" db="EMBL/GenBank/DDBJ databases">
        <title>Complete Genome and Methylome dissection of Bacillus brevis NEB573 original source of BbsI restriction endonuclease.</title>
        <authorList>
            <person name="Fomenkov A."/>
            <person name="Roberts R.D."/>
        </authorList>
    </citation>
    <scope>NUCLEOTIDE SEQUENCE [LARGE SCALE GENOMIC DNA]</scope>
    <source>
        <strain evidence="8 9">NEB573</strain>
    </source>
</reference>
<dbReference type="InterPro" id="IPR002052">
    <property type="entry name" value="DNA_methylase_N6_adenine_CS"/>
</dbReference>
<comment type="caution">
    <text evidence="5">Lacks conserved residue(s) required for the propagation of feature annotation.</text>
</comment>
<dbReference type="HAMAP" id="MF_02126">
    <property type="entry name" value="RF_methyltr_PrmC"/>
    <property type="match status" value="1"/>
</dbReference>
<dbReference type="EC" id="2.1.1.297" evidence="5"/>
<keyword evidence="1 5" id="KW-0489">Methyltransferase</keyword>
<evidence type="ECO:0000259" key="6">
    <source>
        <dbReference type="Pfam" id="PF05175"/>
    </source>
</evidence>
<evidence type="ECO:0000256" key="5">
    <source>
        <dbReference type="HAMAP-Rule" id="MF_02126"/>
    </source>
</evidence>
<dbReference type="Pfam" id="PF17827">
    <property type="entry name" value="PrmC_N"/>
    <property type="match status" value="1"/>
</dbReference>
<dbReference type="InterPro" id="IPR040758">
    <property type="entry name" value="PrmC_N"/>
</dbReference>
<evidence type="ECO:0000256" key="3">
    <source>
        <dbReference type="ARBA" id="ARBA00022691"/>
    </source>
</evidence>
<accession>A0ABY9T363</accession>
<dbReference type="InterPro" id="IPR029063">
    <property type="entry name" value="SAM-dependent_MTases_sf"/>
</dbReference>
<comment type="catalytic activity">
    <reaction evidence="4 5">
        <text>L-glutaminyl-[peptide chain release factor] + S-adenosyl-L-methionine = N(5)-methyl-L-glutaminyl-[peptide chain release factor] + S-adenosyl-L-homocysteine + H(+)</text>
        <dbReference type="Rhea" id="RHEA:42896"/>
        <dbReference type="Rhea" id="RHEA-COMP:10271"/>
        <dbReference type="Rhea" id="RHEA-COMP:10272"/>
        <dbReference type="ChEBI" id="CHEBI:15378"/>
        <dbReference type="ChEBI" id="CHEBI:30011"/>
        <dbReference type="ChEBI" id="CHEBI:57856"/>
        <dbReference type="ChEBI" id="CHEBI:59789"/>
        <dbReference type="ChEBI" id="CHEBI:61891"/>
        <dbReference type="EC" id="2.1.1.297"/>
    </reaction>
</comment>
<dbReference type="InterPro" id="IPR050320">
    <property type="entry name" value="N5-glutamine_MTase"/>
</dbReference>
<dbReference type="GO" id="GO:0102559">
    <property type="term" value="F:peptide chain release factor N(5)-glutamine methyltransferase activity"/>
    <property type="evidence" value="ECO:0007669"/>
    <property type="project" value="UniProtKB-EC"/>
</dbReference>
<dbReference type="SUPFAM" id="SSF53335">
    <property type="entry name" value="S-adenosyl-L-methionine-dependent methyltransferases"/>
    <property type="match status" value="1"/>
</dbReference>
<dbReference type="InterPro" id="IPR007848">
    <property type="entry name" value="Small_mtfrase_dom"/>
</dbReference>
<keyword evidence="3 5" id="KW-0949">S-adenosyl-L-methionine</keyword>
<dbReference type="Proteomes" id="UP001256827">
    <property type="component" value="Chromosome"/>
</dbReference>
<dbReference type="InterPro" id="IPR019874">
    <property type="entry name" value="RF_methyltr_PrmC"/>
</dbReference>
<feature type="binding site" evidence="5">
    <location>
        <begin position="201"/>
        <end position="204"/>
    </location>
    <ligand>
        <name>substrate</name>
    </ligand>
</feature>
<evidence type="ECO:0000259" key="7">
    <source>
        <dbReference type="Pfam" id="PF17827"/>
    </source>
</evidence>
<sequence>MPTQLDWSGVTTIREALTRASSFLRESGAKDPLFEAELIIRHCLDWDRTRFLISMMEKVAPETLRQLSGLLERRARHEPLQYMFGTQEFFGRPFSVRPGVLIPRPETEILVEQVLLHASKLWPDGEKLDVADIGTGSGAICITLACERPDWNVTTVDLSPDATAIAKENAERLGARIRFLQGDLVQPLLTAGEQVDILVSNPPYIPSTDVDELDAEVLEHEPRLALDGGTDGLDCYRRLCEALPTVLKPRGLVAYEVGIHQARDVAELMKASGVIEEVHIISDLAGIERVVVGMRQ</sequence>
<dbReference type="Gene3D" id="3.40.50.150">
    <property type="entry name" value="Vaccinia Virus protein VP39"/>
    <property type="match status" value="1"/>
</dbReference>
<keyword evidence="2 5" id="KW-0808">Transferase</keyword>
<dbReference type="RefSeq" id="WP_310766804.1">
    <property type="nucleotide sequence ID" value="NZ_CP134050.1"/>
</dbReference>
<evidence type="ECO:0000256" key="2">
    <source>
        <dbReference type="ARBA" id="ARBA00022679"/>
    </source>
</evidence>
<keyword evidence="9" id="KW-1185">Reference proteome</keyword>
<proteinExistence type="inferred from homology"/>
<dbReference type="GO" id="GO:0032259">
    <property type="term" value="P:methylation"/>
    <property type="evidence" value="ECO:0007669"/>
    <property type="project" value="UniProtKB-KW"/>
</dbReference>
<dbReference type="PROSITE" id="PS00092">
    <property type="entry name" value="N6_MTASE"/>
    <property type="match status" value="1"/>
</dbReference>
<dbReference type="EMBL" id="CP134050">
    <property type="protein sequence ID" value="WNC14550.1"/>
    <property type="molecule type" value="Genomic_DNA"/>
</dbReference>
<comment type="similarity">
    <text evidence="5">Belongs to the protein N5-glutamine methyltransferase family. PrmC subfamily.</text>
</comment>
<comment type="function">
    <text evidence="5">Methylates the class 1 translation termination release factors RF1/PrfA and RF2/PrfB on the glutamine residue of the universally conserved GGQ motif.</text>
</comment>
<feature type="binding site" evidence="5">
    <location>
        <begin position="134"/>
        <end position="138"/>
    </location>
    <ligand>
        <name>S-adenosyl-L-methionine</name>
        <dbReference type="ChEBI" id="CHEBI:59789"/>
    </ligand>
</feature>
<feature type="domain" description="Release factor glutamine methyltransferase N-terminal" evidence="7">
    <location>
        <begin position="15"/>
        <end position="85"/>
    </location>
</feature>
<dbReference type="PANTHER" id="PTHR18895">
    <property type="entry name" value="HEMK METHYLTRANSFERASE"/>
    <property type="match status" value="1"/>
</dbReference>
<dbReference type="NCBIfam" id="TIGR00536">
    <property type="entry name" value="hemK_fam"/>
    <property type="match status" value="1"/>
</dbReference>
<dbReference type="CDD" id="cd02440">
    <property type="entry name" value="AdoMet_MTases"/>
    <property type="match status" value="1"/>
</dbReference>
<feature type="binding site" evidence="5">
    <location>
        <position position="201"/>
    </location>
    <ligand>
        <name>S-adenosyl-L-methionine</name>
        <dbReference type="ChEBI" id="CHEBI:59789"/>
    </ligand>
</feature>
<feature type="domain" description="Methyltransferase small" evidence="6">
    <location>
        <begin position="126"/>
        <end position="209"/>
    </location>
</feature>
<name>A0ABY9T363_BREBE</name>
<evidence type="ECO:0000313" key="8">
    <source>
        <dbReference type="EMBL" id="WNC14550.1"/>
    </source>
</evidence>
<gene>
    <name evidence="5 8" type="primary">prmC</name>
    <name evidence="8" type="ORF">RGB73_28465</name>
</gene>
<evidence type="ECO:0000256" key="1">
    <source>
        <dbReference type="ARBA" id="ARBA00022603"/>
    </source>
</evidence>
<dbReference type="Pfam" id="PF05175">
    <property type="entry name" value="MTS"/>
    <property type="match status" value="1"/>
</dbReference>
<evidence type="ECO:0000313" key="9">
    <source>
        <dbReference type="Proteomes" id="UP001256827"/>
    </source>
</evidence>
<feature type="binding site" evidence="5">
    <location>
        <position position="157"/>
    </location>
    <ligand>
        <name>S-adenosyl-L-methionine</name>
        <dbReference type="ChEBI" id="CHEBI:59789"/>
    </ligand>
</feature>
<evidence type="ECO:0000256" key="4">
    <source>
        <dbReference type="ARBA" id="ARBA00048391"/>
    </source>
</evidence>
<dbReference type="Gene3D" id="1.10.8.10">
    <property type="entry name" value="DNA helicase RuvA subunit, C-terminal domain"/>
    <property type="match status" value="1"/>
</dbReference>